<dbReference type="InterPro" id="IPR052184">
    <property type="entry name" value="SDR_enzymes"/>
</dbReference>
<evidence type="ECO:0000313" key="2">
    <source>
        <dbReference type="Proteomes" id="UP000799772"/>
    </source>
</evidence>
<dbReference type="GO" id="GO:0016616">
    <property type="term" value="F:oxidoreductase activity, acting on the CH-OH group of donors, NAD or NADP as acceptor"/>
    <property type="evidence" value="ECO:0007669"/>
    <property type="project" value="TreeGrafter"/>
</dbReference>
<sequence length="262" mass="29135">MTESKTNILITGAASGIGLCFLEHFRRQANTWTIAVDRMEIPISRTLDDSWMSVHADLTDEISLRNVMREIGDIPIHLVIHSAGIRGLMPPVSEVNDVPSRETWQAITTSKLVETFNINTAATFSLLKMLMGRLIWAGTNDVWMADENGHPTARCPWVFAPKVVIMTSRMGSVSYNSVGGAYAYRASKAALNAIVKSFSIDMPEILFALVHPGRVETGLVEFKEERAMGAEESVGDMLKLIERLELKDSGRFMDRFGEDIGW</sequence>
<organism evidence="1 2">
    <name type="scientific">Rhizodiscina lignyota</name>
    <dbReference type="NCBI Taxonomy" id="1504668"/>
    <lineage>
        <taxon>Eukaryota</taxon>
        <taxon>Fungi</taxon>
        <taxon>Dikarya</taxon>
        <taxon>Ascomycota</taxon>
        <taxon>Pezizomycotina</taxon>
        <taxon>Dothideomycetes</taxon>
        <taxon>Pleosporomycetidae</taxon>
        <taxon>Aulographales</taxon>
        <taxon>Rhizodiscinaceae</taxon>
        <taxon>Rhizodiscina</taxon>
    </lineage>
</organism>
<dbReference type="PANTHER" id="PTHR45458">
    <property type="entry name" value="SHORT-CHAIN DEHYDROGENASE/REDUCTASE SDR"/>
    <property type="match status" value="1"/>
</dbReference>
<protein>
    <submittedName>
        <fullName evidence="1">NAD(P)-binding protein</fullName>
    </submittedName>
</protein>
<dbReference type="SUPFAM" id="SSF51735">
    <property type="entry name" value="NAD(P)-binding Rossmann-fold domains"/>
    <property type="match status" value="1"/>
</dbReference>
<dbReference type="InterPro" id="IPR002347">
    <property type="entry name" value="SDR_fam"/>
</dbReference>
<accession>A0A9P4M999</accession>
<dbReference type="OrthoDB" id="5296at2759"/>
<dbReference type="AlphaFoldDB" id="A0A9P4M999"/>
<dbReference type="Pfam" id="PF00106">
    <property type="entry name" value="adh_short"/>
    <property type="match status" value="1"/>
</dbReference>
<name>A0A9P4M999_9PEZI</name>
<dbReference type="Proteomes" id="UP000799772">
    <property type="component" value="Unassembled WGS sequence"/>
</dbReference>
<evidence type="ECO:0000313" key="1">
    <source>
        <dbReference type="EMBL" id="KAF2102553.1"/>
    </source>
</evidence>
<comment type="caution">
    <text evidence="1">The sequence shown here is derived from an EMBL/GenBank/DDBJ whole genome shotgun (WGS) entry which is preliminary data.</text>
</comment>
<dbReference type="EMBL" id="ML978122">
    <property type="protein sequence ID" value="KAF2102553.1"/>
    <property type="molecule type" value="Genomic_DNA"/>
</dbReference>
<keyword evidence="2" id="KW-1185">Reference proteome</keyword>
<proteinExistence type="predicted"/>
<dbReference type="Gene3D" id="3.40.50.720">
    <property type="entry name" value="NAD(P)-binding Rossmann-like Domain"/>
    <property type="match status" value="1"/>
</dbReference>
<gene>
    <name evidence="1" type="ORF">NA57DRAFT_71543</name>
</gene>
<dbReference type="PRINTS" id="PR00081">
    <property type="entry name" value="GDHRDH"/>
</dbReference>
<dbReference type="InterPro" id="IPR036291">
    <property type="entry name" value="NAD(P)-bd_dom_sf"/>
</dbReference>
<dbReference type="PANTHER" id="PTHR45458:SF1">
    <property type="entry name" value="SHORT CHAIN DEHYDROGENASE"/>
    <property type="match status" value="1"/>
</dbReference>
<reference evidence="1" key="1">
    <citation type="journal article" date="2020" name="Stud. Mycol.">
        <title>101 Dothideomycetes genomes: a test case for predicting lifestyles and emergence of pathogens.</title>
        <authorList>
            <person name="Haridas S."/>
            <person name="Albert R."/>
            <person name="Binder M."/>
            <person name="Bloem J."/>
            <person name="Labutti K."/>
            <person name="Salamov A."/>
            <person name="Andreopoulos B."/>
            <person name="Baker S."/>
            <person name="Barry K."/>
            <person name="Bills G."/>
            <person name="Bluhm B."/>
            <person name="Cannon C."/>
            <person name="Castanera R."/>
            <person name="Culley D."/>
            <person name="Daum C."/>
            <person name="Ezra D."/>
            <person name="Gonzalez J."/>
            <person name="Henrissat B."/>
            <person name="Kuo A."/>
            <person name="Liang C."/>
            <person name="Lipzen A."/>
            <person name="Lutzoni F."/>
            <person name="Magnuson J."/>
            <person name="Mondo S."/>
            <person name="Nolan M."/>
            <person name="Ohm R."/>
            <person name="Pangilinan J."/>
            <person name="Park H.-J."/>
            <person name="Ramirez L."/>
            <person name="Alfaro M."/>
            <person name="Sun H."/>
            <person name="Tritt A."/>
            <person name="Yoshinaga Y."/>
            <person name="Zwiers L.-H."/>
            <person name="Turgeon B."/>
            <person name="Goodwin S."/>
            <person name="Spatafora J."/>
            <person name="Crous P."/>
            <person name="Grigoriev I."/>
        </authorList>
    </citation>
    <scope>NUCLEOTIDE SEQUENCE</scope>
    <source>
        <strain evidence="1">CBS 133067</strain>
    </source>
</reference>